<dbReference type="GO" id="GO:0009055">
    <property type="term" value="F:electron transfer activity"/>
    <property type="evidence" value="ECO:0007669"/>
    <property type="project" value="InterPro"/>
</dbReference>
<reference evidence="7 8" key="1">
    <citation type="submission" date="2014-06" db="EMBL/GenBank/DDBJ databases">
        <title>Genome sequence of the intracellular symbiont Blattabacterium cuenoti, strain STAT from the wood feeding cockroach Salganea taiwanensis taiwanensis.</title>
        <authorList>
            <person name="Kinjo Y."/>
            <person name="Ohkuma M."/>
            <person name="Tokuda G."/>
        </authorList>
    </citation>
    <scope>NUCLEOTIDE SEQUENCE [LARGE SCALE GENOMIC DNA]</scope>
    <source>
        <strain evidence="7 8">STAT</strain>
    </source>
</reference>
<evidence type="ECO:0000313" key="7">
    <source>
        <dbReference type="EMBL" id="BBA17167.1"/>
    </source>
</evidence>
<dbReference type="InterPro" id="IPR032858">
    <property type="entry name" value="CcoP_N"/>
</dbReference>
<protein>
    <submittedName>
        <fullName evidence="7">Cbb3-type cytochrome c oxidase ccoP subunit III</fullName>
    </submittedName>
</protein>
<feature type="domain" description="Cytochrome c" evidence="6">
    <location>
        <begin position="187"/>
        <end position="272"/>
    </location>
</feature>
<dbReference type="Gene3D" id="1.10.760.10">
    <property type="entry name" value="Cytochrome c-like domain"/>
    <property type="match status" value="1"/>
</dbReference>
<evidence type="ECO:0000256" key="5">
    <source>
        <dbReference type="SAM" id="Phobius"/>
    </source>
</evidence>
<dbReference type="PROSITE" id="PS51007">
    <property type="entry name" value="CYTC"/>
    <property type="match status" value="1"/>
</dbReference>
<keyword evidence="2 4" id="KW-0479">Metal-binding</keyword>
<dbReference type="EMBL" id="AP014608">
    <property type="protein sequence ID" value="BBA17167.1"/>
    <property type="molecule type" value="Genomic_DNA"/>
</dbReference>
<dbReference type="InterPro" id="IPR036909">
    <property type="entry name" value="Cyt_c-like_dom_sf"/>
</dbReference>
<evidence type="ECO:0000256" key="1">
    <source>
        <dbReference type="ARBA" id="ARBA00022617"/>
    </source>
</evidence>
<sequence>MRSKIPSFIMIPSLLSVIIFMFYVFFISYNHISYFTHPITIFFFIIITGLLYVLESINNLIFIRKLNFISKEERKKIFEENEGNYFYRFYRFIFYNSEKLNHDRVKKIDHGFDGIIELDNKIPMWWLHLFYLTIVFSAIYFFSYLLIDFSNPYKEYDITYKNQLKEIELFEKNTPQVTIKNAFFKKNLINSGKILFEENCATCHKSDGSGNIGPNLTDDYWINVKEKDLFKNIFYIIWNGSENNPTMRAFGNLGEIKGNDIEKISSYVYFINQKSKKPLSGKNPQGLKIKEWNKI</sequence>
<feature type="transmembrane region" description="Helical" evidence="5">
    <location>
        <begin position="35"/>
        <end position="54"/>
    </location>
</feature>
<feature type="transmembrane region" description="Helical" evidence="5">
    <location>
        <begin position="7"/>
        <end position="29"/>
    </location>
</feature>
<dbReference type="PANTHER" id="PTHR33751:SF1">
    <property type="entry name" value="CBB3-TYPE CYTOCHROME C OXIDASE SUBUNIT FIXP"/>
    <property type="match status" value="1"/>
</dbReference>
<evidence type="ECO:0000259" key="6">
    <source>
        <dbReference type="PROSITE" id="PS51007"/>
    </source>
</evidence>
<dbReference type="InterPro" id="IPR038414">
    <property type="entry name" value="CcoP_N_sf"/>
</dbReference>
<dbReference type="OrthoDB" id="9811281at2"/>
<dbReference type="GO" id="GO:0046872">
    <property type="term" value="F:metal ion binding"/>
    <property type="evidence" value="ECO:0007669"/>
    <property type="project" value="UniProtKB-KW"/>
</dbReference>
<keyword evidence="8" id="KW-1185">Reference proteome</keyword>
<keyword evidence="3 4" id="KW-0408">Iron</keyword>
<dbReference type="AlphaFoldDB" id="A0A224ABC7"/>
<dbReference type="PANTHER" id="PTHR33751">
    <property type="entry name" value="CBB3-TYPE CYTOCHROME C OXIDASE SUBUNIT FIXP"/>
    <property type="match status" value="1"/>
</dbReference>
<feature type="transmembrane region" description="Helical" evidence="5">
    <location>
        <begin position="125"/>
        <end position="147"/>
    </location>
</feature>
<evidence type="ECO:0000256" key="2">
    <source>
        <dbReference type="ARBA" id="ARBA00022723"/>
    </source>
</evidence>
<evidence type="ECO:0000313" key="8">
    <source>
        <dbReference type="Proteomes" id="UP000263619"/>
    </source>
</evidence>
<dbReference type="Gene3D" id="6.10.280.130">
    <property type="match status" value="1"/>
</dbReference>
<dbReference type="SUPFAM" id="SSF46626">
    <property type="entry name" value="Cytochrome c"/>
    <property type="match status" value="1"/>
</dbReference>
<keyword evidence="5" id="KW-1133">Transmembrane helix</keyword>
<keyword evidence="5" id="KW-0812">Transmembrane</keyword>
<dbReference type="Pfam" id="PF14715">
    <property type="entry name" value="FixP_N"/>
    <property type="match status" value="1"/>
</dbReference>
<dbReference type="GO" id="GO:0020037">
    <property type="term" value="F:heme binding"/>
    <property type="evidence" value="ECO:0007669"/>
    <property type="project" value="InterPro"/>
</dbReference>
<organism evidence="7 8">
    <name type="scientific">Blattabacterium cuenoti STAT</name>
    <dbReference type="NCBI Taxonomy" id="1457030"/>
    <lineage>
        <taxon>Bacteria</taxon>
        <taxon>Pseudomonadati</taxon>
        <taxon>Bacteroidota</taxon>
        <taxon>Flavobacteriia</taxon>
        <taxon>Flavobacteriales</taxon>
        <taxon>Blattabacteriaceae</taxon>
        <taxon>Blattabacterium</taxon>
    </lineage>
</organism>
<dbReference type="Proteomes" id="UP000263619">
    <property type="component" value="Chromosome"/>
</dbReference>
<accession>A0A224ABC7</accession>
<evidence type="ECO:0000256" key="3">
    <source>
        <dbReference type="ARBA" id="ARBA00023004"/>
    </source>
</evidence>
<dbReference type="InterPro" id="IPR050597">
    <property type="entry name" value="Cytochrome_c_Oxidase_Subunit"/>
</dbReference>
<dbReference type="Pfam" id="PF13442">
    <property type="entry name" value="Cytochrome_CBB3"/>
    <property type="match status" value="1"/>
</dbReference>
<dbReference type="InterPro" id="IPR009056">
    <property type="entry name" value="Cyt_c-like_dom"/>
</dbReference>
<proteinExistence type="predicted"/>
<keyword evidence="1 4" id="KW-0349">Heme</keyword>
<evidence type="ECO:0000256" key="4">
    <source>
        <dbReference type="PROSITE-ProRule" id="PRU00433"/>
    </source>
</evidence>
<dbReference type="RefSeq" id="WP_119305446.1">
    <property type="nucleotide sequence ID" value="NZ_AP014608.1"/>
</dbReference>
<gene>
    <name evidence="7" type="primary">ccoP</name>
    <name evidence="7" type="ORF">STAT_232</name>
</gene>
<keyword evidence="5" id="KW-0472">Membrane</keyword>
<name>A0A224ABC7_9FLAO</name>